<evidence type="ECO:0000256" key="4">
    <source>
        <dbReference type="SAM" id="SignalP"/>
    </source>
</evidence>
<keyword evidence="4" id="KW-0732">Signal</keyword>
<protein>
    <submittedName>
        <fullName evidence="7">DUF3235 domain-containing protein</fullName>
    </submittedName>
</protein>
<dbReference type="RefSeq" id="WP_181192089.1">
    <property type="nucleotide sequence ID" value="NZ_JABFED010000003.1"/>
</dbReference>
<evidence type="ECO:0000256" key="3">
    <source>
        <dbReference type="SAM" id="MobiDB-lite"/>
    </source>
</evidence>
<organism evidence="7 8">
    <name type="scientific">Corynebacterium wankanglinii</name>
    <dbReference type="NCBI Taxonomy" id="2735136"/>
    <lineage>
        <taxon>Bacteria</taxon>
        <taxon>Bacillati</taxon>
        <taxon>Actinomycetota</taxon>
        <taxon>Actinomycetes</taxon>
        <taxon>Mycobacteriales</taxon>
        <taxon>Corynebacteriaceae</taxon>
        <taxon>Corynebacterium</taxon>
    </lineage>
</organism>
<dbReference type="Proteomes" id="UP000577408">
    <property type="component" value="Unassembled WGS sequence"/>
</dbReference>
<feature type="region of interest" description="Disordered" evidence="3">
    <location>
        <begin position="123"/>
        <end position="153"/>
    </location>
</feature>
<dbReference type="SUPFAM" id="SSF53955">
    <property type="entry name" value="Lysozyme-like"/>
    <property type="match status" value="1"/>
</dbReference>
<evidence type="ECO:0000256" key="2">
    <source>
        <dbReference type="ARBA" id="ARBA00022801"/>
    </source>
</evidence>
<keyword evidence="2" id="KW-0378">Hydrolase</keyword>
<gene>
    <name evidence="7" type="ORF">HMA55_05485</name>
</gene>
<keyword evidence="8" id="KW-1185">Reference proteome</keyword>
<feature type="compositionally biased region" description="Pro residues" evidence="3">
    <location>
        <begin position="132"/>
        <end position="149"/>
    </location>
</feature>
<dbReference type="Pfam" id="PF11574">
    <property type="entry name" value="Rpf1_C"/>
    <property type="match status" value="1"/>
</dbReference>
<dbReference type="GO" id="GO:0016787">
    <property type="term" value="F:hydrolase activity"/>
    <property type="evidence" value="ECO:0007669"/>
    <property type="project" value="UniProtKB-KW"/>
</dbReference>
<dbReference type="AlphaFoldDB" id="A0A7H0KC71"/>
<feature type="domain" description="Resuscitation-promoting factor core lysozyme-like" evidence="5">
    <location>
        <begin position="35"/>
        <end position="111"/>
    </location>
</feature>
<name>A0A7H0KC71_9CORY</name>
<dbReference type="EMBL" id="JABFED010000003">
    <property type="protein sequence ID" value="MBA1837358.1"/>
    <property type="molecule type" value="Genomic_DNA"/>
</dbReference>
<sequence length="240" mass="24836">MGRHSKKTTSTGKKALAGTAAAAALAGIVAPQATAAPDSDWDKLAQCESGGNWAINTGNGYYGGLQFSYGTWLAYGGGEFAPTANQATREQQIIVAERTLASQGWGAWPACSARYGLNSAPTNRDAQAVKPAPKPAPAPAPAPAAPASPAPQQAATVEVDTLYSQLRVAVNALGFQVPAVVQDNYAANRHDYNAFYAANQPLIDAALAGDYTKVANLLGANFGAQVNDTLASLQQTYLPR</sequence>
<dbReference type="Gene3D" id="1.10.1200.100">
    <property type="entry name" value="conserved protein domain from corynebacterium diphtheriae"/>
    <property type="match status" value="1"/>
</dbReference>
<dbReference type="InterPro" id="IPR010618">
    <property type="entry name" value="RPF"/>
</dbReference>
<comment type="caution">
    <text evidence="7">The sequence shown here is derived from an EMBL/GenBank/DDBJ whole genome shotgun (WGS) entry which is preliminary data.</text>
</comment>
<dbReference type="InterPro" id="IPR023346">
    <property type="entry name" value="Lysozyme-like_dom_sf"/>
</dbReference>
<proteinExistence type="inferred from homology"/>
<evidence type="ECO:0000313" key="7">
    <source>
        <dbReference type="EMBL" id="MBA1837358.1"/>
    </source>
</evidence>
<comment type="similarity">
    <text evidence="1">Belongs to the transglycosylase family. Rpf subfamily.</text>
</comment>
<dbReference type="Gene3D" id="1.10.530.10">
    <property type="match status" value="1"/>
</dbReference>
<dbReference type="Pfam" id="PF06737">
    <property type="entry name" value="Transglycosylas"/>
    <property type="match status" value="1"/>
</dbReference>
<dbReference type="CDD" id="cd13925">
    <property type="entry name" value="RPF"/>
    <property type="match status" value="1"/>
</dbReference>
<evidence type="ECO:0000259" key="6">
    <source>
        <dbReference type="Pfam" id="PF11574"/>
    </source>
</evidence>
<feature type="chain" id="PRO_5043333042" evidence="4">
    <location>
        <begin position="36"/>
        <end position="240"/>
    </location>
</feature>
<evidence type="ECO:0000313" key="8">
    <source>
        <dbReference type="Proteomes" id="UP000577408"/>
    </source>
</evidence>
<reference evidence="7 8" key="1">
    <citation type="submission" date="2020-05" db="EMBL/GenBank/DDBJ databases">
        <title>Descriptions of Corynebacterium xxxx sp. nov., Corynebacterium yyyy sp. nov. and Corynebacterium zzzz sp. nov.</title>
        <authorList>
            <person name="Zhang G."/>
        </authorList>
    </citation>
    <scope>NUCLEOTIDE SEQUENCE [LARGE SCALE GENOMIC DNA]</scope>
    <source>
        <strain evidence="8">zg-913</strain>
    </source>
</reference>
<feature type="signal peptide" evidence="4">
    <location>
        <begin position="1"/>
        <end position="35"/>
    </location>
</feature>
<dbReference type="InterPro" id="IPR044905">
    <property type="entry name" value="Rpf1_C_sf"/>
</dbReference>
<accession>A0A7H0KC71</accession>
<dbReference type="InterPro" id="IPR021630">
    <property type="entry name" value="Rpf1_C"/>
</dbReference>
<feature type="domain" description="Resuscitation-promoting factor Rpf1 C-terminal" evidence="6">
    <location>
        <begin position="116"/>
        <end position="205"/>
    </location>
</feature>
<evidence type="ECO:0000256" key="1">
    <source>
        <dbReference type="ARBA" id="ARBA00010830"/>
    </source>
</evidence>
<evidence type="ECO:0000259" key="5">
    <source>
        <dbReference type="Pfam" id="PF06737"/>
    </source>
</evidence>